<dbReference type="Proteomes" id="UP000233783">
    <property type="component" value="Unassembled WGS sequence"/>
</dbReference>
<dbReference type="RefSeq" id="WP_101393401.1">
    <property type="nucleotide sequence ID" value="NZ_PCHB01000007.1"/>
</dbReference>
<organism evidence="3 4">
    <name type="scientific">Bifidobacterium pseudolongum subsp. globosum</name>
    <dbReference type="NCBI Taxonomy" id="1690"/>
    <lineage>
        <taxon>Bacteria</taxon>
        <taxon>Bacillati</taxon>
        <taxon>Actinomycetota</taxon>
        <taxon>Actinomycetes</taxon>
        <taxon>Bifidobacteriales</taxon>
        <taxon>Bifidobacteriaceae</taxon>
        <taxon>Bifidobacterium</taxon>
    </lineage>
</organism>
<comment type="caution">
    <text evidence="3">The sequence shown here is derived from an EMBL/GenBank/DDBJ whole genome shotgun (WGS) entry which is preliminary data.</text>
</comment>
<reference evidence="3 4" key="1">
    <citation type="submission" date="2017-10" db="EMBL/GenBank/DDBJ databases">
        <title>Bifidobacterium genomics.</title>
        <authorList>
            <person name="Lugli G.A."/>
            <person name="Milani C."/>
            <person name="Mancabelli L."/>
        </authorList>
    </citation>
    <scope>NUCLEOTIDE SEQUENCE [LARGE SCALE GENOMIC DNA]</scope>
    <source>
        <strain evidence="3 4">1744B</strain>
    </source>
</reference>
<proteinExistence type="predicted"/>
<gene>
    <name evidence="3" type="ORF">CQR56_0720</name>
</gene>
<dbReference type="AlphaFoldDB" id="A0A2N3QX26"/>
<keyword evidence="1" id="KW-0175">Coiled coil</keyword>
<protein>
    <submittedName>
        <fullName evidence="3">Uncharacterized protein</fullName>
    </submittedName>
</protein>
<sequence length="170" mass="18764">MEDESVQDSDTSQQVGQTPDLLDVLPDGAVEDPAGGQDDVLGEGGIKALRAERAARKAAERQLKESQQALLEAQDAQRAVQSELFELRFEQEAAPMCAYPELLRKLGDWDDAMSAEEIRAQATKIITKYPRLAPETVNRDIFTRCAKEGYTSHTINAIQFADAVRDTLGR</sequence>
<feature type="compositionally biased region" description="Polar residues" evidence="2">
    <location>
        <begin position="8"/>
        <end position="17"/>
    </location>
</feature>
<feature type="region of interest" description="Disordered" evidence="2">
    <location>
        <begin position="1"/>
        <end position="42"/>
    </location>
</feature>
<dbReference type="EMBL" id="PCHB01000007">
    <property type="protein sequence ID" value="PKU97253.1"/>
    <property type="molecule type" value="Genomic_DNA"/>
</dbReference>
<evidence type="ECO:0000256" key="2">
    <source>
        <dbReference type="SAM" id="MobiDB-lite"/>
    </source>
</evidence>
<feature type="coiled-coil region" evidence="1">
    <location>
        <begin position="49"/>
        <end position="83"/>
    </location>
</feature>
<evidence type="ECO:0000313" key="4">
    <source>
        <dbReference type="Proteomes" id="UP000233783"/>
    </source>
</evidence>
<accession>A0A2N3QX26</accession>
<evidence type="ECO:0000313" key="3">
    <source>
        <dbReference type="EMBL" id="PKU97253.1"/>
    </source>
</evidence>
<name>A0A2N3QX26_9BIFI</name>
<evidence type="ECO:0000256" key="1">
    <source>
        <dbReference type="SAM" id="Coils"/>
    </source>
</evidence>